<dbReference type="Proteomes" id="UP001195483">
    <property type="component" value="Unassembled WGS sequence"/>
</dbReference>
<dbReference type="Pfam" id="PF07690">
    <property type="entry name" value="MFS_1"/>
    <property type="match status" value="2"/>
</dbReference>
<feature type="transmembrane region" description="Helical" evidence="4">
    <location>
        <begin position="277"/>
        <end position="298"/>
    </location>
</feature>
<keyword evidence="1 4" id="KW-0812">Transmembrane</keyword>
<keyword evidence="3 4" id="KW-0472">Membrane</keyword>
<dbReference type="EMBL" id="JAEAOA010001889">
    <property type="protein sequence ID" value="KAK3596319.1"/>
    <property type="molecule type" value="Genomic_DNA"/>
</dbReference>
<sequence>MADGCFKDGNQMHGPSHSELVDDQERISFLGTVHGGSGKTEDKPIKVATQMTMDRGGVFTMVKADPVYRFKFFVSVCLCIAYIGMGLCAGHTGPAFPDFLLIVNKDLATSSWLLTVGAFGYLTGTLIFGVLYDRFNRLLLLFLSILGASIGSGTTPWCSNFPLMIAVRIISGVFFGGIDTGGNTEVISIWGAEGRPYIQMMHFSFAIGAIISPLFTEPFLAPKITVFDTINSSFNGTCNISHTSALDISVLSSNSDFTNNSIQFTQRQYWGETNVQYAYLITMIIGILSAIPFLVLYLRIRAELCTDEEHKAKTSPRISVQLTICRKIVILMLLMSVFHLYSAIEDTFSSYLMTFTLLHLNWTKLNGSLVTSMFWASFGFGRFLGIFIVRVVSPTKVLLIYCSLLFISLAGFLVGSLLLFDPMVWMFASTTGLSMSVIFPAIFTWTEENVMPVSGKIASLLLVAASSGSMLNPLYLGYLMENKSPLWFTYLLLGQSLSCLLLYVIVVICTKVCIWFQSDADLDRSSQTNKEELVNVNPDHA</sequence>
<keyword evidence="2 4" id="KW-1133">Transmembrane helix</keyword>
<feature type="transmembrane region" description="Helical" evidence="4">
    <location>
        <begin position="138"/>
        <end position="155"/>
    </location>
</feature>
<dbReference type="PANTHER" id="PTHR23121:SF9">
    <property type="entry name" value="SODIUM-DEPENDENT GLUCOSE TRANSPORTER 1"/>
    <property type="match status" value="1"/>
</dbReference>
<keyword evidence="6" id="KW-1185">Reference proteome</keyword>
<proteinExistence type="predicted"/>
<evidence type="ECO:0000256" key="1">
    <source>
        <dbReference type="ARBA" id="ARBA00022692"/>
    </source>
</evidence>
<feature type="transmembrane region" description="Helical" evidence="4">
    <location>
        <begin position="319"/>
        <end position="344"/>
    </location>
</feature>
<dbReference type="InterPro" id="IPR011701">
    <property type="entry name" value="MFS"/>
</dbReference>
<dbReference type="AlphaFoldDB" id="A0AAE0SQR6"/>
<organism evidence="5 6">
    <name type="scientific">Potamilus streckersoni</name>
    <dbReference type="NCBI Taxonomy" id="2493646"/>
    <lineage>
        <taxon>Eukaryota</taxon>
        <taxon>Metazoa</taxon>
        <taxon>Spiralia</taxon>
        <taxon>Lophotrochozoa</taxon>
        <taxon>Mollusca</taxon>
        <taxon>Bivalvia</taxon>
        <taxon>Autobranchia</taxon>
        <taxon>Heteroconchia</taxon>
        <taxon>Palaeoheterodonta</taxon>
        <taxon>Unionida</taxon>
        <taxon>Unionoidea</taxon>
        <taxon>Unionidae</taxon>
        <taxon>Ambleminae</taxon>
        <taxon>Lampsilini</taxon>
        <taxon>Potamilus</taxon>
    </lineage>
</organism>
<protein>
    <recommendedName>
        <fullName evidence="7">Sodium-dependent glucose transporter 1</fullName>
    </recommendedName>
</protein>
<dbReference type="InterPro" id="IPR036259">
    <property type="entry name" value="MFS_trans_sf"/>
</dbReference>
<reference evidence="5" key="3">
    <citation type="submission" date="2023-05" db="EMBL/GenBank/DDBJ databases">
        <authorList>
            <person name="Smith C.H."/>
        </authorList>
    </citation>
    <scope>NUCLEOTIDE SEQUENCE</scope>
    <source>
        <strain evidence="5">CHS0354</strain>
        <tissue evidence="5">Mantle</tissue>
    </source>
</reference>
<feature type="transmembrane region" description="Helical" evidence="4">
    <location>
        <begin position="457"/>
        <end position="475"/>
    </location>
</feature>
<evidence type="ECO:0000313" key="5">
    <source>
        <dbReference type="EMBL" id="KAK3596319.1"/>
    </source>
</evidence>
<feature type="transmembrane region" description="Helical" evidence="4">
    <location>
        <begin position="372"/>
        <end position="391"/>
    </location>
</feature>
<reference evidence="5" key="2">
    <citation type="journal article" date="2021" name="Genome Biol. Evol.">
        <title>Developing a high-quality reference genome for a parasitic bivalve with doubly uniparental inheritance (Bivalvia: Unionida).</title>
        <authorList>
            <person name="Smith C.H."/>
        </authorList>
    </citation>
    <scope>NUCLEOTIDE SEQUENCE</scope>
    <source>
        <strain evidence="5">CHS0354</strain>
        <tissue evidence="5">Mantle</tissue>
    </source>
</reference>
<reference evidence="5" key="1">
    <citation type="journal article" date="2021" name="Genome Biol. Evol.">
        <title>A High-Quality Reference Genome for a Parasitic Bivalve with Doubly Uniparental Inheritance (Bivalvia: Unionida).</title>
        <authorList>
            <person name="Smith C.H."/>
        </authorList>
    </citation>
    <scope>NUCLEOTIDE SEQUENCE</scope>
    <source>
        <strain evidence="5">CHS0354</strain>
    </source>
</reference>
<feature type="transmembrane region" description="Helical" evidence="4">
    <location>
        <begin position="425"/>
        <end position="445"/>
    </location>
</feature>
<evidence type="ECO:0000256" key="4">
    <source>
        <dbReference type="SAM" id="Phobius"/>
    </source>
</evidence>
<feature type="transmembrane region" description="Helical" evidence="4">
    <location>
        <begin position="398"/>
        <end position="419"/>
    </location>
</feature>
<feature type="transmembrane region" description="Helical" evidence="4">
    <location>
        <begin position="161"/>
        <end position="178"/>
    </location>
</feature>
<dbReference type="PANTHER" id="PTHR23121">
    <property type="entry name" value="SODIUM-DEPENDENT GLUCOSE TRANSPORTER 1"/>
    <property type="match status" value="1"/>
</dbReference>
<evidence type="ECO:0008006" key="7">
    <source>
        <dbReference type="Google" id="ProtNLM"/>
    </source>
</evidence>
<dbReference type="GO" id="GO:0022857">
    <property type="term" value="F:transmembrane transporter activity"/>
    <property type="evidence" value="ECO:0007669"/>
    <property type="project" value="InterPro"/>
</dbReference>
<feature type="transmembrane region" description="Helical" evidence="4">
    <location>
        <begin position="198"/>
        <end position="215"/>
    </location>
</feature>
<dbReference type="SUPFAM" id="SSF103473">
    <property type="entry name" value="MFS general substrate transporter"/>
    <property type="match status" value="1"/>
</dbReference>
<evidence type="ECO:0000256" key="2">
    <source>
        <dbReference type="ARBA" id="ARBA00022989"/>
    </source>
</evidence>
<dbReference type="Gene3D" id="1.20.1250.20">
    <property type="entry name" value="MFS general substrate transporter like domains"/>
    <property type="match status" value="2"/>
</dbReference>
<feature type="transmembrane region" description="Helical" evidence="4">
    <location>
        <begin position="487"/>
        <end position="516"/>
    </location>
</feature>
<accession>A0AAE0SQR6</accession>
<feature type="transmembrane region" description="Helical" evidence="4">
    <location>
        <begin position="72"/>
        <end position="92"/>
    </location>
</feature>
<gene>
    <name evidence="5" type="ORF">CHS0354_031651</name>
</gene>
<comment type="caution">
    <text evidence="5">The sequence shown here is derived from an EMBL/GenBank/DDBJ whole genome shotgun (WGS) entry which is preliminary data.</text>
</comment>
<name>A0AAE0SQR6_9BIVA</name>
<feature type="transmembrane region" description="Helical" evidence="4">
    <location>
        <begin position="112"/>
        <end position="131"/>
    </location>
</feature>
<evidence type="ECO:0000256" key="3">
    <source>
        <dbReference type="ARBA" id="ARBA00023136"/>
    </source>
</evidence>
<evidence type="ECO:0000313" key="6">
    <source>
        <dbReference type="Proteomes" id="UP001195483"/>
    </source>
</evidence>